<sequence length="372" mass="40509">MTYCASNILPVFTSVLYLTGTGGLTLASGSSSSLQLRQERTCSGNDALTILNTIPSCQPRDTIVELPQIKDPDLYQVLPEVIRLSQCTGSCHRGNQYHTCVPTQTRTLERKVMVQRLNSSGHVYSTCAMVNLEEHLACGCGCGISPKNCRSNQYFNSNLCRCDCQDRLEHANCILNDAGQGLKMWDPQNCRCRCAQSFRECSTGYIYDQLNTCRCIPELRPANTVPLVALLVALIGTSTCLLVVFINYRKTKRVLVQFHLDKNRSQQEKDTTAAITTTTTTGGGGHSRLSQTGGGGGYHHPKVVNINTKDNASLGHPIQDNTTTTTTTAATSSIIPTTPTATATAPIPAMSLDLMDSDENNHEHLLSRALHP</sequence>
<keyword evidence="2" id="KW-0812">Transmembrane</keyword>
<evidence type="ECO:0000259" key="3">
    <source>
        <dbReference type="PROSITE" id="PS50278"/>
    </source>
</evidence>
<evidence type="ECO:0000313" key="4">
    <source>
        <dbReference type="EMBL" id="TRY76465.1"/>
    </source>
</evidence>
<accession>A0A553PFK4</accession>
<feature type="domain" description="Platelet-derived growth factor (PDGF) family profile" evidence="3">
    <location>
        <begin position="57"/>
        <end position="140"/>
    </location>
</feature>
<dbReference type="GO" id="GO:0008083">
    <property type="term" value="F:growth factor activity"/>
    <property type="evidence" value="ECO:0007669"/>
    <property type="project" value="InterPro"/>
</dbReference>
<dbReference type="SUPFAM" id="SSF57501">
    <property type="entry name" value="Cystine-knot cytokines"/>
    <property type="match status" value="1"/>
</dbReference>
<reference evidence="4 5" key="1">
    <citation type="journal article" date="2018" name="Nat. Ecol. Evol.">
        <title>Genomic signatures of mitonuclear coevolution across populations of Tigriopus californicus.</title>
        <authorList>
            <person name="Barreto F.S."/>
            <person name="Watson E.T."/>
            <person name="Lima T.G."/>
            <person name="Willett C.S."/>
            <person name="Edmands S."/>
            <person name="Li W."/>
            <person name="Burton R.S."/>
        </authorList>
    </citation>
    <scope>NUCLEOTIDE SEQUENCE [LARGE SCALE GENOMIC DNA]</scope>
    <source>
        <strain evidence="4 5">San Diego</strain>
    </source>
</reference>
<dbReference type="PROSITE" id="PS50278">
    <property type="entry name" value="PDGF_2"/>
    <property type="match status" value="1"/>
</dbReference>
<dbReference type="GO" id="GO:0016020">
    <property type="term" value="C:membrane"/>
    <property type="evidence" value="ECO:0007669"/>
    <property type="project" value="InterPro"/>
</dbReference>
<dbReference type="Gene3D" id="2.10.90.10">
    <property type="entry name" value="Cystine-knot cytokines"/>
    <property type="match status" value="1"/>
</dbReference>
<feature type="compositionally biased region" description="Low complexity" evidence="1">
    <location>
        <begin position="322"/>
        <end position="344"/>
    </location>
</feature>
<keyword evidence="2" id="KW-0472">Membrane</keyword>
<dbReference type="Proteomes" id="UP000318571">
    <property type="component" value="Chromosome 5"/>
</dbReference>
<dbReference type="InterPro" id="IPR029034">
    <property type="entry name" value="Cystine-knot_cytokine"/>
</dbReference>
<proteinExistence type="predicted"/>
<protein>
    <recommendedName>
        <fullName evidence="3">Platelet-derived growth factor (PDGF) family profile domain-containing protein</fullName>
    </recommendedName>
</protein>
<organism evidence="4 5">
    <name type="scientific">Tigriopus californicus</name>
    <name type="common">Marine copepod</name>
    <dbReference type="NCBI Taxonomy" id="6832"/>
    <lineage>
        <taxon>Eukaryota</taxon>
        <taxon>Metazoa</taxon>
        <taxon>Ecdysozoa</taxon>
        <taxon>Arthropoda</taxon>
        <taxon>Crustacea</taxon>
        <taxon>Multicrustacea</taxon>
        <taxon>Hexanauplia</taxon>
        <taxon>Copepoda</taxon>
        <taxon>Harpacticoida</taxon>
        <taxon>Harpacticidae</taxon>
        <taxon>Tigriopus</taxon>
    </lineage>
</organism>
<evidence type="ECO:0000256" key="2">
    <source>
        <dbReference type="SAM" id="Phobius"/>
    </source>
</evidence>
<keyword evidence="2" id="KW-1133">Transmembrane helix</keyword>
<gene>
    <name evidence="4" type="ORF">TCAL_09575</name>
</gene>
<dbReference type="AlphaFoldDB" id="A0A553PFK4"/>
<feature type="transmembrane region" description="Helical" evidence="2">
    <location>
        <begin position="227"/>
        <end position="248"/>
    </location>
</feature>
<keyword evidence="5" id="KW-1185">Reference proteome</keyword>
<evidence type="ECO:0000256" key="1">
    <source>
        <dbReference type="SAM" id="MobiDB-lite"/>
    </source>
</evidence>
<dbReference type="STRING" id="6832.A0A553PFK4"/>
<feature type="region of interest" description="Disordered" evidence="1">
    <location>
        <begin position="308"/>
        <end position="344"/>
    </location>
</feature>
<dbReference type="InterPro" id="IPR000072">
    <property type="entry name" value="PDGF/VEGF_dom"/>
</dbReference>
<name>A0A553PFK4_TIGCA</name>
<evidence type="ECO:0000313" key="5">
    <source>
        <dbReference type="Proteomes" id="UP000318571"/>
    </source>
</evidence>
<feature type="region of interest" description="Disordered" evidence="1">
    <location>
        <begin position="266"/>
        <end position="287"/>
    </location>
</feature>
<comment type="caution">
    <text evidence="4">The sequence shown here is derived from an EMBL/GenBank/DDBJ whole genome shotgun (WGS) entry which is preliminary data.</text>
</comment>
<dbReference type="EMBL" id="VCGU01000004">
    <property type="protein sequence ID" value="TRY76465.1"/>
    <property type="molecule type" value="Genomic_DNA"/>
</dbReference>